<dbReference type="InterPro" id="IPR006913">
    <property type="entry name" value="CENP-V/GFA"/>
</dbReference>
<keyword evidence="3" id="KW-0862">Zinc</keyword>
<evidence type="ECO:0000256" key="3">
    <source>
        <dbReference type="ARBA" id="ARBA00022833"/>
    </source>
</evidence>
<evidence type="ECO:0000256" key="4">
    <source>
        <dbReference type="ARBA" id="ARBA00023239"/>
    </source>
</evidence>
<dbReference type="SUPFAM" id="SSF51316">
    <property type="entry name" value="Mss4-like"/>
    <property type="match status" value="1"/>
</dbReference>
<comment type="similarity">
    <text evidence="1">Belongs to the Gfa family.</text>
</comment>
<protein>
    <submittedName>
        <fullName evidence="6">Aldehyde-activating protein</fullName>
    </submittedName>
</protein>
<evidence type="ECO:0000256" key="2">
    <source>
        <dbReference type="ARBA" id="ARBA00022723"/>
    </source>
</evidence>
<dbReference type="Gene3D" id="3.90.1590.10">
    <property type="entry name" value="glutathione-dependent formaldehyde- activating enzyme (gfa)"/>
    <property type="match status" value="1"/>
</dbReference>
<dbReference type="InterPro" id="IPR011057">
    <property type="entry name" value="Mss4-like_sf"/>
</dbReference>
<evidence type="ECO:0000313" key="7">
    <source>
        <dbReference type="Proteomes" id="UP001161405"/>
    </source>
</evidence>
<gene>
    <name evidence="6" type="ORF">GCM10007879_30580</name>
</gene>
<sequence length="163" mass="18177">MTNIKQSGRCLCGGVTYDVSAPPIHTTICHCKMCQRSTGSAYLLEPIFYVGDFSVTAGETKVYTHISDRSALALYVNFCANCGTKLFQTFERFPEALGVFGGTFDDPNWFARNPENTRHIFVDSAIKGDILPADYMLYHQHTADAATGEKQEPFIHNEHKTVE</sequence>
<keyword evidence="4" id="KW-0456">Lyase</keyword>
<evidence type="ECO:0000256" key="1">
    <source>
        <dbReference type="ARBA" id="ARBA00005495"/>
    </source>
</evidence>
<organism evidence="6 7">
    <name type="scientific">Maritalea porphyrae</name>
    <dbReference type="NCBI Taxonomy" id="880732"/>
    <lineage>
        <taxon>Bacteria</taxon>
        <taxon>Pseudomonadati</taxon>
        <taxon>Pseudomonadota</taxon>
        <taxon>Alphaproteobacteria</taxon>
        <taxon>Hyphomicrobiales</taxon>
        <taxon>Devosiaceae</taxon>
        <taxon>Maritalea</taxon>
    </lineage>
</organism>
<dbReference type="PANTHER" id="PTHR33337">
    <property type="entry name" value="GFA DOMAIN-CONTAINING PROTEIN"/>
    <property type="match status" value="1"/>
</dbReference>
<reference evidence="6" key="1">
    <citation type="journal article" date="2014" name="Int. J. Syst. Evol. Microbiol.">
        <title>Complete genome of a new Firmicutes species belonging to the dominant human colonic microbiota ('Ruminococcus bicirculans') reveals two chromosomes and a selective capacity to utilize plant glucans.</title>
        <authorList>
            <consortium name="NISC Comparative Sequencing Program"/>
            <person name="Wegmann U."/>
            <person name="Louis P."/>
            <person name="Goesmann A."/>
            <person name="Henrissat B."/>
            <person name="Duncan S.H."/>
            <person name="Flint H.J."/>
        </authorList>
    </citation>
    <scope>NUCLEOTIDE SEQUENCE</scope>
    <source>
        <strain evidence="6">NBRC 107169</strain>
    </source>
</reference>
<dbReference type="RefSeq" id="WP_284365893.1">
    <property type="nucleotide sequence ID" value="NZ_BSNI01000002.1"/>
</dbReference>
<dbReference type="EMBL" id="BSNI01000002">
    <property type="protein sequence ID" value="GLQ18809.1"/>
    <property type="molecule type" value="Genomic_DNA"/>
</dbReference>
<proteinExistence type="inferred from homology"/>
<dbReference type="Proteomes" id="UP001161405">
    <property type="component" value="Unassembled WGS sequence"/>
</dbReference>
<keyword evidence="2" id="KW-0479">Metal-binding</keyword>
<dbReference type="PANTHER" id="PTHR33337:SF40">
    <property type="entry name" value="CENP-V_GFA DOMAIN-CONTAINING PROTEIN-RELATED"/>
    <property type="match status" value="1"/>
</dbReference>
<evidence type="ECO:0000259" key="5">
    <source>
        <dbReference type="PROSITE" id="PS51891"/>
    </source>
</evidence>
<name>A0ABQ5UWM5_9HYPH</name>
<dbReference type="Pfam" id="PF04828">
    <property type="entry name" value="GFA"/>
    <property type="match status" value="1"/>
</dbReference>
<reference evidence="6" key="2">
    <citation type="submission" date="2023-01" db="EMBL/GenBank/DDBJ databases">
        <title>Draft genome sequence of Maritalea porphyrae strain NBRC 107169.</title>
        <authorList>
            <person name="Sun Q."/>
            <person name="Mori K."/>
        </authorList>
    </citation>
    <scope>NUCLEOTIDE SEQUENCE</scope>
    <source>
        <strain evidence="6">NBRC 107169</strain>
    </source>
</reference>
<accession>A0ABQ5UWM5</accession>
<comment type="caution">
    <text evidence="6">The sequence shown here is derived from an EMBL/GenBank/DDBJ whole genome shotgun (WGS) entry which is preliminary data.</text>
</comment>
<evidence type="ECO:0000313" key="6">
    <source>
        <dbReference type="EMBL" id="GLQ18809.1"/>
    </source>
</evidence>
<keyword evidence="7" id="KW-1185">Reference proteome</keyword>
<feature type="domain" description="CENP-V/GFA" evidence="5">
    <location>
        <begin position="6"/>
        <end position="110"/>
    </location>
</feature>
<dbReference type="PROSITE" id="PS51891">
    <property type="entry name" value="CENP_V_GFA"/>
    <property type="match status" value="1"/>
</dbReference>